<sequence length="259" mass="26561">MKARLLGGIAALLVAIIGTFLLITYVQSADARAMAGTETSEVFVVQAAVPAGTAVSDLGGSVVKKPLPKSTITADSVTDLNSLGTKVTSVALVPGEQLLSSRMVEKESFLGPSRVAVPDGMQEISLKLPIERVVGGKITAGDTVGIFVSLTETSTNGAGQAATQSAGTQLTFHKVLVTAAQLSNGSPAQQDSTQKSDGSLNSGSNAQSDGNYLITVARNSVDAERLVYAAEFGKIYLSKEPTGATEGNAGVVDKTKVFK</sequence>
<comment type="caution">
    <text evidence="3">The sequence shown here is derived from an EMBL/GenBank/DDBJ whole genome shotgun (WGS) entry which is preliminary data.</text>
</comment>
<proteinExistence type="predicted"/>
<name>A0A0B4CWH4_PSEPS</name>
<dbReference type="Pfam" id="PF16976">
    <property type="entry name" value="RcpC"/>
    <property type="match status" value="1"/>
</dbReference>
<reference evidence="3 4" key="1">
    <citation type="submission" date="2014-12" db="EMBL/GenBank/DDBJ databases">
        <title>Genome sequencing of Arthrobacter phenanthrenivorans SWC37.</title>
        <authorList>
            <person name="Tan P.W."/>
            <person name="Chan K.-G."/>
        </authorList>
    </citation>
    <scope>NUCLEOTIDE SEQUENCE [LARGE SCALE GENOMIC DNA]</scope>
    <source>
        <strain evidence="3 4">SWC37</strain>
    </source>
</reference>
<feature type="region of interest" description="Disordered" evidence="1">
    <location>
        <begin position="183"/>
        <end position="204"/>
    </location>
</feature>
<gene>
    <name evidence="3" type="ORF">RM50_15855</name>
</gene>
<dbReference type="AlphaFoldDB" id="A0A0B4CWH4"/>
<dbReference type="Proteomes" id="UP000031196">
    <property type="component" value="Unassembled WGS sequence"/>
</dbReference>
<dbReference type="InterPro" id="IPR031571">
    <property type="entry name" value="RcpC_dom"/>
</dbReference>
<accession>A0A0B4CWH4</accession>
<organism evidence="3 4">
    <name type="scientific">Pseudarthrobacter phenanthrenivorans</name>
    <name type="common">Arthrobacter phenanthrenivorans</name>
    <dbReference type="NCBI Taxonomy" id="361575"/>
    <lineage>
        <taxon>Bacteria</taxon>
        <taxon>Bacillati</taxon>
        <taxon>Actinomycetota</taxon>
        <taxon>Actinomycetes</taxon>
        <taxon>Micrococcales</taxon>
        <taxon>Micrococcaceae</taxon>
        <taxon>Pseudarthrobacter</taxon>
    </lineage>
</organism>
<evidence type="ECO:0000256" key="1">
    <source>
        <dbReference type="SAM" id="MobiDB-lite"/>
    </source>
</evidence>
<evidence type="ECO:0000259" key="2">
    <source>
        <dbReference type="Pfam" id="PF16976"/>
    </source>
</evidence>
<evidence type="ECO:0000313" key="4">
    <source>
        <dbReference type="Proteomes" id="UP000031196"/>
    </source>
</evidence>
<dbReference type="EMBL" id="JWTB01000031">
    <property type="protein sequence ID" value="KIC65534.1"/>
    <property type="molecule type" value="Genomic_DNA"/>
</dbReference>
<feature type="domain" description="Flp pilus assembly protein RcpC/CpaB" evidence="2">
    <location>
        <begin position="116"/>
        <end position="237"/>
    </location>
</feature>
<dbReference type="RefSeq" id="WP_043454679.1">
    <property type="nucleotide sequence ID" value="NZ_JWTB01000031.1"/>
</dbReference>
<evidence type="ECO:0000313" key="3">
    <source>
        <dbReference type="EMBL" id="KIC65534.1"/>
    </source>
</evidence>
<protein>
    <recommendedName>
        <fullName evidence="2">Flp pilus assembly protein RcpC/CpaB domain-containing protein</fullName>
    </recommendedName>
</protein>
<dbReference type="CDD" id="cd11614">
    <property type="entry name" value="SAF_CpaB_FlgA_like"/>
    <property type="match status" value="1"/>
</dbReference>